<dbReference type="AlphaFoldDB" id="A0A0V0SZL2"/>
<evidence type="ECO:0000313" key="2">
    <source>
        <dbReference type="EMBL" id="KRX32887.1"/>
    </source>
</evidence>
<accession>A0A0V0SZL2</accession>
<name>A0A0V0SZL2_9BILA</name>
<protein>
    <submittedName>
        <fullName evidence="1">Uncharacterized protein</fullName>
    </submittedName>
</protein>
<gene>
    <name evidence="1" type="ORF">T05_15324</name>
    <name evidence="2" type="ORF">T05_2603</name>
</gene>
<evidence type="ECO:0000313" key="3">
    <source>
        <dbReference type="Proteomes" id="UP000055048"/>
    </source>
</evidence>
<dbReference type="Proteomes" id="UP000055048">
    <property type="component" value="Unassembled WGS sequence"/>
</dbReference>
<evidence type="ECO:0000313" key="1">
    <source>
        <dbReference type="EMBL" id="KRX32114.1"/>
    </source>
</evidence>
<proteinExistence type="predicted"/>
<organism evidence="1 3">
    <name type="scientific">Trichinella murrelli</name>
    <dbReference type="NCBI Taxonomy" id="144512"/>
    <lineage>
        <taxon>Eukaryota</taxon>
        <taxon>Metazoa</taxon>
        <taxon>Ecdysozoa</taxon>
        <taxon>Nematoda</taxon>
        <taxon>Enoplea</taxon>
        <taxon>Dorylaimia</taxon>
        <taxon>Trichinellida</taxon>
        <taxon>Trichinellidae</taxon>
        <taxon>Trichinella</taxon>
    </lineage>
</organism>
<keyword evidence="3" id="KW-1185">Reference proteome</keyword>
<dbReference type="EMBL" id="JYDJ01001005">
    <property type="protein sequence ID" value="KRX32887.1"/>
    <property type="molecule type" value="Genomic_DNA"/>
</dbReference>
<dbReference type="EMBL" id="JYDJ01001382">
    <property type="protein sequence ID" value="KRX32114.1"/>
    <property type="molecule type" value="Genomic_DNA"/>
</dbReference>
<comment type="caution">
    <text evidence="1">The sequence shown here is derived from an EMBL/GenBank/DDBJ whole genome shotgun (WGS) entry which is preliminary data.</text>
</comment>
<sequence length="32" mass="3906">MDSRKFCPHSVPLFTYWSLTTLFYWTVKSLSY</sequence>
<reference evidence="1 3" key="1">
    <citation type="submission" date="2015-01" db="EMBL/GenBank/DDBJ databases">
        <title>Evolution of Trichinella species and genotypes.</title>
        <authorList>
            <person name="Korhonen P.K."/>
            <person name="Edoardo P."/>
            <person name="Giuseppe L.R."/>
            <person name="Gasser R.B."/>
        </authorList>
    </citation>
    <scope>NUCLEOTIDE SEQUENCE [LARGE SCALE GENOMIC DNA]</scope>
    <source>
        <strain evidence="1">ISS417</strain>
    </source>
</reference>